<dbReference type="PANTHER" id="PTHR31006">
    <property type="entry name" value="F-BOX DOMAIN-CONTAINING PROTEIN-RELATED-RELATED"/>
    <property type="match status" value="1"/>
</dbReference>
<gene>
    <name evidence="2" type="primary">Cnig_chr_III.g10968</name>
    <name evidence="2" type="ORF">B9Z55_010968</name>
</gene>
<dbReference type="AlphaFoldDB" id="A0A2G5UI23"/>
<keyword evidence="3" id="KW-1185">Reference proteome</keyword>
<dbReference type="EMBL" id="PDUG01000003">
    <property type="protein sequence ID" value="PIC39205.1"/>
    <property type="molecule type" value="Genomic_DNA"/>
</dbReference>
<evidence type="ECO:0000259" key="1">
    <source>
        <dbReference type="Pfam" id="PF00646"/>
    </source>
</evidence>
<name>A0A2G5UI23_9PELO</name>
<feature type="domain" description="F-box" evidence="1">
    <location>
        <begin position="43"/>
        <end position="82"/>
    </location>
</feature>
<dbReference type="InterPro" id="IPR042317">
    <property type="entry name" value="She-1-like"/>
</dbReference>
<protein>
    <recommendedName>
        <fullName evidence="1">F-box domain-containing protein</fullName>
    </recommendedName>
</protein>
<organism evidence="2 3">
    <name type="scientific">Caenorhabditis nigoni</name>
    <dbReference type="NCBI Taxonomy" id="1611254"/>
    <lineage>
        <taxon>Eukaryota</taxon>
        <taxon>Metazoa</taxon>
        <taxon>Ecdysozoa</taxon>
        <taxon>Nematoda</taxon>
        <taxon>Chromadorea</taxon>
        <taxon>Rhabditida</taxon>
        <taxon>Rhabditina</taxon>
        <taxon>Rhabditomorpha</taxon>
        <taxon>Rhabditoidea</taxon>
        <taxon>Rhabditidae</taxon>
        <taxon>Peloderinae</taxon>
        <taxon>Caenorhabditis</taxon>
    </lineage>
</organism>
<sequence>MSEEKEQTIKLDELGDALNEIEKLSSEEKIQLLNDFIGGFEKWSQLNEDCRMHVAQFLDYKSMCNLERCSKQDQKTVKDAPIRIFSLEIAESDNEFMHDDVKIFIKFGFTECHYELLFSQYRDNVQRISRVEAGNWANGETVIVESSDYYQEAVN</sequence>
<reference evidence="3" key="1">
    <citation type="submission" date="2017-10" db="EMBL/GenBank/DDBJ databases">
        <title>Rapid genome shrinkage in a self-fertile nematode reveals novel sperm competition proteins.</title>
        <authorList>
            <person name="Yin D."/>
            <person name="Schwarz E.M."/>
            <person name="Thomas C.G."/>
            <person name="Felde R.L."/>
            <person name="Korf I.F."/>
            <person name="Cutter A.D."/>
            <person name="Schartner C.M."/>
            <person name="Ralston E.J."/>
            <person name="Meyer B.J."/>
            <person name="Haag E.S."/>
        </authorList>
    </citation>
    <scope>NUCLEOTIDE SEQUENCE [LARGE SCALE GENOMIC DNA]</scope>
    <source>
        <strain evidence="3">JU1422</strain>
    </source>
</reference>
<proteinExistence type="predicted"/>
<dbReference type="InterPro" id="IPR001810">
    <property type="entry name" value="F-box_dom"/>
</dbReference>
<evidence type="ECO:0000313" key="3">
    <source>
        <dbReference type="Proteomes" id="UP000230233"/>
    </source>
</evidence>
<evidence type="ECO:0000313" key="2">
    <source>
        <dbReference type="EMBL" id="PIC39205.1"/>
    </source>
</evidence>
<accession>A0A2G5UI23</accession>
<dbReference type="Proteomes" id="UP000230233">
    <property type="component" value="Chromosome III"/>
</dbReference>
<dbReference type="Pfam" id="PF00646">
    <property type="entry name" value="F-box"/>
    <property type="match status" value="1"/>
</dbReference>
<comment type="caution">
    <text evidence="2">The sequence shown here is derived from an EMBL/GenBank/DDBJ whole genome shotgun (WGS) entry which is preliminary data.</text>
</comment>
<dbReference type="PANTHER" id="PTHR31006:SF0">
    <property type="entry name" value="F-BOX ASSOCIATED DOMAIN-CONTAINING PROTEIN-RELATED"/>
    <property type="match status" value="1"/>
</dbReference>